<dbReference type="EMBL" id="JBHMAX010000017">
    <property type="protein sequence ID" value="MFB9732367.1"/>
    <property type="molecule type" value="Genomic_DNA"/>
</dbReference>
<dbReference type="PROSITE" id="PS51257">
    <property type="entry name" value="PROKAR_LIPOPROTEIN"/>
    <property type="match status" value="1"/>
</dbReference>
<feature type="signal peptide" evidence="1">
    <location>
        <begin position="1"/>
        <end position="20"/>
    </location>
</feature>
<keyword evidence="1" id="KW-0732">Signal</keyword>
<keyword evidence="3" id="KW-1185">Reference proteome</keyword>
<organism evidence="2 3">
    <name type="scientific">Ornithinimicrobium kibberense</name>
    <dbReference type="NCBI Taxonomy" id="282060"/>
    <lineage>
        <taxon>Bacteria</taxon>
        <taxon>Bacillati</taxon>
        <taxon>Actinomycetota</taxon>
        <taxon>Actinomycetes</taxon>
        <taxon>Micrococcales</taxon>
        <taxon>Ornithinimicrobiaceae</taxon>
        <taxon>Ornithinimicrobium</taxon>
    </lineage>
</organism>
<proteinExistence type="predicted"/>
<feature type="chain" id="PRO_5046397738" description="Lipoprotein" evidence="1">
    <location>
        <begin position="21"/>
        <end position="167"/>
    </location>
</feature>
<evidence type="ECO:0008006" key="4">
    <source>
        <dbReference type="Google" id="ProtNLM"/>
    </source>
</evidence>
<evidence type="ECO:0000313" key="3">
    <source>
        <dbReference type="Proteomes" id="UP001589613"/>
    </source>
</evidence>
<comment type="caution">
    <text evidence="2">The sequence shown here is derived from an EMBL/GenBank/DDBJ whole genome shotgun (WGS) entry which is preliminary data.</text>
</comment>
<dbReference type="RefSeq" id="WP_075958577.1">
    <property type="nucleotide sequence ID" value="NZ_JBHMAX010000017.1"/>
</dbReference>
<protein>
    <recommendedName>
        <fullName evidence="4">Lipoprotein</fullName>
    </recommendedName>
</protein>
<dbReference type="Proteomes" id="UP001589613">
    <property type="component" value="Unassembled WGS sequence"/>
</dbReference>
<reference evidence="2 3" key="1">
    <citation type="submission" date="2024-09" db="EMBL/GenBank/DDBJ databases">
        <authorList>
            <person name="Sun Q."/>
            <person name="Mori K."/>
        </authorList>
    </citation>
    <scope>NUCLEOTIDE SEQUENCE [LARGE SCALE GENOMIC DNA]</scope>
    <source>
        <strain evidence="2 3">JCM 12763</strain>
    </source>
</reference>
<sequence>MKNRSLLVVGGLVLSLSLTACGGGGDEAQAAEAISASMVEETDDEFAVDQDQADCVGEGMVDEIGVDQLQDYGMLTDDLEVDDTVGEVTMSEEDADAAAEVFVGCVDAAEMFTEEIAADDELTAEQQECIGEVMDEETLTELFSMMFQGKEDEGMNDLVGPLMACMF</sequence>
<accession>A0ABV5V3K3</accession>
<gene>
    <name evidence="2" type="ORF">ACFFN0_09955</name>
</gene>
<evidence type="ECO:0000313" key="2">
    <source>
        <dbReference type="EMBL" id="MFB9732367.1"/>
    </source>
</evidence>
<name>A0ABV5V3K3_9MICO</name>
<evidence type="ECO:0000256" key="1">
    <source>
        <dbReference type="SAM" id="SignalP"/>
    </source>
</evidence>